<dbReference type="InterPro" id="IPR036236">
    <property type="entry name" value="Znf_C2H2_sf"/>
</dbReference>
<keyword evidence="3" id="KW-0677">Repeat</keyword>
<evidence type="ECO:0000259" key="8">
    <source>
        <dbReference type="PROSITE" id="PS50157"/>
    </source>
</evidence>
<feature type="domain" description="C2H2-type" evidence="8">
    <location>
        <begin position="202"/>
        <end position="230"/>
    </location>
</feature>
<dbReference type="GeneID" id="115263127"/>
<reference evidence="10" key="1">
    <citation type="journal article" date="2015" name="Proc. Natl. Acad. Sci. U.S.A.">
        <title>Genome sequence of the Asian Tiger mosquito, Aedes albopictus, reveals insights into its biology, genetics, and evolution.</title>
        <authorList>
            <person name="Chen X.G."/>
            <person name="Jiang X."/>
            <person name="Gu J."/>
            <person name="Xu M."/>
            <person name="Wu Y."/>
            <person name="Deng Y."/>
            <person name="Zhang C."/>
            <person name="Bonizzoni M."/>
            <person name="Dermauw W."/>
            <person name="Vontas J."/>
            <person name="Armbruster P."/>
            <person name="Huang X."/>
            <person name="Yang Y."/>
            <person name="Zhang H."/>
            <person name="He W."/>
            <person name="Peng H."/>
            <person name="Liu Y."/>
            <person name="Wu K."/>
            <person name="Chen J."/>
            <person name="Lirakis M."/>
            <person name="Topalis P."/>
            <person name="Van Leeuwen T."/>
            <person name="Hall A.B."/>
            <person name="Jiang X."/>
            <person name="Thorpe C."/>
            <person name="Mueller R.L."/>
            <person name="Sun C."/>
            <person name="Waterhouse R.M."/>
            <person name="Yan G."/>
            <person name="Tu Z.J."/>
            <person name="Fang X."/>
            <person name="James A.A."/>
        </authorList>
    </citation>
    <scope>NUCLEOTIDE SEQUENCE [LARGE SCALE GENOMIC DNA]</scope>
    <source>
        <strain evidence="10">Foshan</strain>
    </source>
</reference>
<reference evidence="9" key="2">
    <citation type="submission" date="2025-05" db="UniProtKB">
        <authorList>
            <consortium name="EnsemblMetazoa"/>
        </authorList>
    </citation>
    <scope>IDENTIFICATION</scope>
    <source>
        <strain evidence="9">Foshan</strain>
    </source>
</reference>
<dbReference type="Pfam" id="PF00096">
    <property type="entry name" value="zf-C2H2"/>
    <property type="match status" value="3"/>
</dbReference>
<dbReference type="EnsemblMetazoa" id="AALFPA23_023711.R35322">
    <property type="protein sequence ID" value="AALFPA23_023711.P35322"/>
    <property type="gene ID" value="AALFPA23_023711"/>
</dbReference>
<dbReference type="Gene3D" id="3.30.160.60">
    <property type="entry name" value="Classic Zinc Finger"/>
    <property type="match status" value="4"/>
</dbReference>
<accession>A0ABM2A219</accession>
<keyword evidence="10" id="KW-1185">Reference proteome</keyword>
<feature type="domain" description="C2H2-type" evidence="8">
    <location>
        <begin position="259"/>
        <end position="282"/>
    </location>
</feature>
<dbReference type="Proteomes" id="UP000069940">
    <property type="component" value="Unassembled WGS sequence"/>
</dbReference>
<keyword evidence="5" id="KW-0862">Zinc</keyword>
<feature type="domain" description="C2H2-type" evidence="8">
    <location>
        <begin position="143"/>
        <end position="170"/>
    </location>
</feature>
<dbReference type="PROSITE" id="PS50157">
    <property type="entry name" value="ZINC_FINGER_C2H2_2"/>
    <property type="match status" value="5"/>
</dbReference>
<keyword evidence="6" id="KW-0539">Nucleus</keyword>
<evidence type="ECO:0000256" key="5">
    <source>
        <dbReference type="ARBA" id="ARBA00022833"/>
    </source>
</evidence>
<evidence type="ECO:0000256" key="4">
    <source>
        <dbReference type="ARBA" id="ARBA00022771"/>
    </source>
</evidence>
<dbReference type="PROSITE" id="PS00028">
    <property type="entry name" value="ZINC_FINGER_C2H2_1"/>
    <property type="match status" value="5"/>
</dbReference>
<proteinExistence type="predicted"/>
<dbReference type="InterPro" id="IPR013087">
    <property type="entry name" value="Znf_C2H2_type"/>
</dbReference>
<evidence type="ECO:0000256" key="6">
    <source>
        <dbReference type="ARBA" id="ARBA00023242"/>
    </source>
</evidence>
<dbReference type="PANTHER" id="PTHR24394">
    <property type="entry name" value="ZINC FINGER PROTEIN"/>
    <property type="match status" value="1"/>
</dbReference>
<evidence type="ECO:0000256" key="2">
    <source>
        <dbReference type="ARBA" id="ARBA00022723"/>
    </source>
</evidence>
<dbReference type="PANTHER" id="PTHR24394:SF29">
    <property type="entry name" value="MYONEURIN"/>
    <property type="match status" value="1"/>
</dbReference>
<sequence length="293" mass="33934">MESMKIIADSLEDYYLCKKCHEVLQEFNEFKTKWNQYPINDLEFRARYQFKQVNDVASTKQDGRSEDQPLLNETGTQFDRSSDTLRIQPSNIKIDDTSNKISKTKPTYVRDRRKLPCHVCGKLVSNAAYTVHVALHNDNTERFTCPICNRSYRQNHNLTKHLNTHTKKIQLPCQVENCGKIFDVASTLRKHSIIMHSNKRDHECNICGRKFAIASGLKGHMRTTHCTKKVHACSECGKMFKTPGEVKLHQKIHTKRHPYDCPECGQAFPKAAIMKEHRASVHNFPDISVFEER</sequence>
<evidence type="ECO:0000256" key="3">
    <source>
        <dbReference type="ARBA" id="ARBA00022737"/>
    </source>
</evidence>
<evidence type="ECO:0000313" key="9">
    <source>
        <dbReference type="EnsemblMetazoa" id="AALFPA23_023711.P35322"/>
    </source>
</evidence>
<evidence type="ECO:0000256" key="7">
    <source>
        <dbReference type="PROSITE-ProRule" id="PRU00042"/>
    </source>
</evidence>
<comment type="subcellular location">
    <subcellularLocation>
        <location evidence="1">Nucleus</location>
    </subcellularLocation>
</comment>
<dbReference type="RefSeq" id="XP_062704420.1">
    <property type="nucleotide sequence ID" value="XM_062848436.1"/>
</dbReference>
<dbReference type="SMART" id="SM00355">
    <property type="entry name" value="ZnF_C2H2"/>
    <property type="match status" value="6"/>
</dbReference>
<evidence type="ECO:0000313" key="10">
    <source>
        <dbReference type="Proteomes" id="UP000069940"/>
    </source>
</evidence>
<protein>
    <recommendedName>
        <fullName evidence="8">C2H2-type domain-containing protein</fullName>
    </recommendedName>
</protein>
<dbReference type="SUPFAM" id="SSF57667">
    <property type="entry name" value="beta-beta-alpha zinc fingers"/>
    <property type="match status" value="3"/>
</dbReference>
<evidence type="ECO:0000256" key="1">
    <source>
        <dbReference type="ARBA" id="ARBA00004123"/>
    </source>
</evidence>
<keyword evidence="2" id="KW-0479">Metal-binding</keyword>
<feature type="domain" description="C2H2-type" evidence="8">
    <location>
        <begin position="231"/>
        <end position="258"/>
    </location>
</feature>
<feature type="domain" description="C2H2-type" evidence="8">
    <location>
        <begin position="171"/>
        <end position="201"/>
    </location>
</feature>
<organism evidence="9 10">
    <name type="scientific">Aedes albopictus</name>
    <name type="common">Asian tiger mosquito</name>
    <name type="synonym">Stegomyia albopicta</name>
    <dbReference type="NCBI Taxonomy" id="7160"/>
    <lineage>
        <taxon>Eukaryota</taxon>
        <taxon>Metazoa</taxon>
        <taxon>Ecdysozoa</taxon>
        <taxon>Arthropoda</taxon>
        <taxon>Hexapoda</taxon>
        <taxon>Insecta</taxon>
        <taxon>Pterygota</taxon>
        <taxon>Neoptera</taxon>
        <taxon>Endopterygota</taxon>
        <taxon>Diptera</taxon>
        <taxon>Nematocera</taxon>
        <taxon>Culicoidea</taxon>
        <taxon>Culicidae</taxon>
        <taxon>Culicinae</taxon>
        <taxon>Aedini</taxon>
        <taxon>Aedes</taxon>
        <taxon>Stegomyia</taxon>
    </lineage>
</organism>
<keyword evidence="4 7" id="KW-0863">Zinc-finger</keyword>
<name>A0ABM2A219_AEDAL</name>